<keyword evidence="2" id="KW-1185">Reference proteome</keyword>
<sequence length="271" mass="30379">MSFDIQPDYATPTATVYREFARTVLKHGDMRILSDAGKNNHSIAGLPSSAPDWTAWSYKPFVSVSVYRACGARKKIQLVSSPTNPNTVYIMGGIVDTVQFVSKSPPREKRSPLKRVVNAEFQRRALVERLDIYPTGEDIFEAYWRTLLYDRVEDSNGLAVKAPPEYGGYYPEVLRASTGRSLRSASHGLTTAPFIYDVEAGEQFCVTQNGYMGNAPRSTLPGDKICVLYGARVPFVLREEGASYRIIGDCYIHGLMDGEAFQLKHWREEMI</sequence>
<dbReference type="PANTHER" id="PTHR24148">
    <property type="entry name" value="ANKYRIN REPEAT DOMAIN-CONTAINING PROTEIN 39 HOMOLOG-RELATED"/>
    <property type="match status" value="1"/>
</dbReference>
<dbReference type="AlphaFoldDB" id="R7YXE0"/>
<dbReference type="GeneID" id="19903074"/>
<dbReference type="Pfam" id="PF26639">
    <property type="entry name" value="Het-6_barrel"/>
    <property type="match status" value="1"/>
</dbReference>
<dbReference type="OrthoDB" id="2157530at2759"/>
<dbReference type="OMA" id="HWREEMI"/>
<gene>
    <name evidence="1" type="ORF">W97_05763</name>
</gene>
<organism evidence="1 2">
    <name type="scientific">Coniosporium apollinis (strain CBS 100218)</name>
    <name type="common">Rock-inhabiting black yeast</name>
    <dbReference type="NCBI Taxonomy" id="1168221"/>
    <lineage>
        <taxon>Eukaryota</taxon>
        <taxon>Fungi</taxon>
        <taxon>Dikarya</taxon>
        <taxon>Ascomycota</taxon>
        <taxon>Pezizomycotina</taxon>
        <taxon>Dothideomycetes</taxon>
        <taxon>Dothideomycetes incertae sedis</taxon>
        <taxon>Coniosporium</taxon>
    </lineage>
</organism>
<dbReference type="Proteomes" id="UP000016924">
    <property type="component" value="Unassembled WGS sequence"/>
</dbReference>
<evidence type="ECO:0000313" key="2">
    <source>
        <dbReference type="Proteomes" id="UP000016924"/>
    </source>
</evidence>
<dbReference type="EMBL" id="JH767581">
    <property type="protein sequence ID" value="EON66518.1"/>
    <property type="molecule type" value="Genomic_DNA"/>
</dbReference>
<dbReference type="HOGENOM" id="CLU_849906_0_0_1"/>
<dbReference type="PANTHER" id="PTHR24148:SF64">
    <property type="entry name" value="HETEROKARYON INCOMPATIBILITY DOMAIN-CONTAINING PROTEIN"/>
    <property type="match status" value="1"/>
</dbReference>
<dbReference type="RefSeq" id="XP_007781835.1">
    <property type="nucleotide sequence ID" value="XM_007783645.1"/>
</dbReference>
<dbReference type="InterPro" id="IPR052895">
    <property type="entry name" value="HetReg/Transcr_Mod"/>
</dbReference>
<reference evidence="2" key="1">
    <citation type="submission" date="2012-06" db="EMBL/GenBank/DDBJ databases">
        <title>The genome sequence of Coniosporium apollinis CBS 100218.</title>
        <authorList>
            <consortium name="The Broad Institute Genome Sequencing Platform"/>
            <person name="Cuomo C."/>
            <person name="Gorbushina A."/>
            <person name="Noack S."/>
            <person name="Walker B."/>
            <person name="Young S.K."/>
            <person name="Zeng Q."/>
            <person name="Gargeya S."/>
            <person name="Fitzgerald M."/>
            <person name="Haas B."/>
            <person name="Abouelleil A."/>
            <person name="Alvarado L."/>
            <person name="Arachchi H.M."/>
            <person name="Berlin A.M."/>
            <person name="Chapman S.B."/>
            <person name="Goldberg J."/>
            <person name="Griggs A."/>
            <person name="Gujja S."/>
            <person name="Hansen M."/>
            <person name="Howarth C."/>
            <person name="Imamovic A."/>
            <person name="Larimer J."/>
            <person name="McCowan C."/>
            <person name="Montmayeur A."/>
            <person name="Murphy C."/>
            <person name="Neiman D."/>
            <person name="Pearson M."/>
            <person name="Priest M."/>
            <person name="Roberts A."/>
            <person name="Saif S."/>
            <person name="Shea T."/>
            <person name="Sisk P."/>
            <person name="Sykes S."/>
            <person name="Wortman J."/>
            <person name="Nusbaum C."/>
            <person name="Birren B."/>
        </authorList>
    </citation>
    <scope>NUCLEOTIDE SEQUENCE [LARGE SCALE GENOMIC DNA]</scope>
    <source>
        <strain evidence="2">CBS 100218</strain>
    </source>
</reference>
<protein>
    <recommendedName>
        <fullName evidence="3">Heterokaryon incompatibility domain-containing protein</fullName>
    </recommendedName>
</protein>
<dbReference type="eggNOG" id="ENOG502TH5J">
    <property type="taxonomic scope" value="Eukaryota"/>
</dbReference>
<accession>R7YXE0</accession>
<dbReference type="STRING" id="1168221.R7YXE0"/>
<proteinExistence type="predicted"/>
<evidence type="ECO:0000313" key="1">
    <source>
        <dbReference type="EMBL" id="EON66518.1"/>
    </source>
</evidence>
<evidence type="ECO:0008006" key="3">
    <source>
        <dbReference type="Google" id="ProtNLM"/>
    </source>
</evidence>
<name>R7YXE0_CONA1</name>